<gene>
    <name evidence="2" type="ORF">Tco_0907595</name>
</gene>
<comment type="caution">
    <text evidence="2">The sequence shown here is derived from an EMBL/GenBank/DDBJ whole genome shotgun (WGS) entry which is preliminary data.</text>
</comment>
<feature type="domain" description="Retrovirus-related Pol polyprotein from transposon TNT 1-94-like beta-barrel" evidence="1">
    <location>
        <begin position="159"/>
        <end position="237"/>
    </location>
</feature>
<evidence type="ECO:0000313" key="2">
    <source>
        <dbReference type="EMBL" id="GJT27320.1"/>
    </source>
</evidence>
<name>A0ABQ5CK12_9ASTR</name>
<evidence type="ECO:0000259" key="1">
    <source>
        <dbReference type="Pfam" id="PF22936"/>
    </source>
</evidence>
<reference evidence="2" key="2">
    <citation type="submission" date="2022-01" db="EMBL/GenBank/DDBJ databases">
        <authorList>
            <person name="Yamashiro T."/>
            <person name="Shiraishi A."/>
            <person name="Satake H."/>
            <person name="Nakayama K."/>
        </authorList>
    </citation>
    <scope>NUCLEOTIDE SEQUENCE</scope>
</reference>
<protein>
    <recommendedName>
        <fullName evidence="1">Retrovirus-related Pol polyprotein from transposon TNT 1-94-like beta-barrel domain-containing protein</fullName>
    </recommendedName>
</protein>
<dbReference type="InterPro" id="IPR054722">
    <property type="entry name" value="PolX-like_BBD"/>
</dbReference>
<evidence type="ECO:0000313" key="3">
    <source>
        <dbReference type="Proteomes" id="UP001151760"/>
    </source>
</evidence>
<reference evidence="2" key="1">
    <citation type="journal article" date="2022" name="Int. J. Mol. Sci.">
        <title>Draft Genome of Tanacetum Coccineum: Genomic Comparison of Closely Related Tanacetum-Family Plants.</title>
        <authorList>
            <person name="Yamashiro T."/>
            <person name="Shiraishi A."/>
            <person name="Nakayama K."/>
            <person name="Satake H."/>
        </authorList>
    </citation>
    <scope>NUCLEOTIDE SEQUENCE</scope>
</reference>
<dbReference type="PANTHER" id="PTHR35317:SF23">
    <property type="entry name" value="OS04G0629600 PROTEIN"/>
    <property type="match status" value="1"/>
</dbReference>
<dbReference type="Proteomes" id="UP001151760">
    <property type="component" value="Unassembled WGS sequence"/>
</dbReference>
<sequence length="276" mass="31555">MGCYEAQIPGQYKSKNAQLQRLRRDFEMLEMKAGETVIDFLGRVMVIANDMRNAGEDMSDVKIVEKLYSNRGRGRGRGRSQSENMPQFDKSQIECYKCHQLGNFQYECSNEARAVNYAEFEDNEEILLKATVDVEGYEKETERLMAAVSKDKHDKVSFWFLDSACSNYMTGIKEWFIRLDETYQHKVRLGNGHRLEVKGKGDVRLTVNGITQVITNVYYAPLLTSNLISVGQLQEKSLTFVIQGGVCMVFHPQKGLIITSNMTKNKMFPINVSLQL</sequence>
<dbReference type="Pfam" id="PF22936">
    <property type="entry name" value="Pol_BBD"/>
    <property type="match status" value="1"/>
</dbReference>
<organism evidence="2 3">
    <name type="scientific">Tanacetum coccineum</name>
    <dbReference type="NCBI Taxonomy" id="301880"/>
    <lineage>
        <taxon>Eukaryota</taxon>
        <taxon>Viridiplantae</taxon>
        <taxon>Streptophyta</taxon>
        <taxon>Embryophyta</taxon>
        <taxon>Tracheophyta</taxon>
        <taxon>Spermatophyta</taxon>
        <taxon>Magnoliopsida</taxon>
        <taxon>eudicotyledons</taxon>
        <taxon>Gunneridae</taxon>
        <taxon>Pentapetalae</taxon>
        <taxon>asterids</taxon>
        <taxon>campanulids</taxon>
        <taxon>Asterales</taxon>
        <taxon>Asteraceae</taxon>
        <taxon>Asteroideae</taxon>
        <taxon>Anthemideae</taxon>
        <taxon>Anthemidinae</taxon>
        <taxon>Tanacetum</taxon>
    </lineage>
</organism>
<keyword evidence="3" id="KW-1185">Reference proteome</keyword>
<dbReference type="EMBL" id="BQNB010014367">
    <property type="protein sequence ID" value="GJT27320.1"/>
    <property type="molecule type" value="Genomic_DNA"/>
</dbReference>
<dbReference type="PANTHER" id="PTHR35317">
    <property type="entry name" value="OS04G0629600 PROTEIN"/>
    <property type="match status" value="1"/>
</dbReference>
<proteinExistence type="predicted"/>
<accession>A0ABQ5CK12</accession>